<dbReference type="Pfam" id="PF04614">
    <property type="entry name" value="Pex19"/>
    <property type="match status" value="1"/>
</dbReference>
<sequence>MADGTSRELHSSDDDELDELLDSALEDFDKNTPTATKQCAENESKPSVSSSVEAREDKGVQGYTGEFVQDDSTVEMEAQFAKAAEDFEHAMKTMLGNEPEILAQLGQFSKAAANADPGNPSGVTDFEAHLARTMSHLEQNTKDLEDCPTGPFNEDFFKAMADMNLGEGGEGEMDFLPLMQGMMQNLLSKDVLYPALKDLQEKYPAWLEEKKSSLPEEELNRYKKQFSLVSNVCSEYENEKEDEPDDIKKKRFEKLLGLMQQASKAINVCSLVT</sequence>
<reference evidence="4" key="2">
    <citation type="journal article" date="2023" name="Science">
        <title>Genomic signatures of disease resistance in endangered staghorn corals.</title>
        <authorList>
            <person name="Vollmer S.V."/>
            <person name="Selwyn J.D."/>
            <person name="Despard B.A."/>
            <person name="Roesel C.L."/>
        </authorList>
    </citation>
    <scope>NUCLEOTIDE SEQUENCE</scope>
    <source>
        <strain evidence="4">K2</strain>
    </source>
</reference>
<dbReference type="PANTHER" id="PTHR12774:SF2">
    <property type="entry name" value="PEROXISOMAL BIOGENESIS FACTOR 19"/>
    <property type="match status" value="1"/>
</dbReference>
<dbReference type="GO" id="GO:0045046">
    <property type="term" value="P:protein import into peroxisome membrane"/>
    <property type="evidence" value="ECO:0007669"/>
    <property type="project" value="TreeGrafter"/>
</dbReference>
<dbReference type="Gene3D" id="1.20.120.900">
    <property type="entry name" value="Pex19, mPTS binding domain"/>
    <property type="match status" value="1"/>
</dbReference>
<reference evidence="4" key="1">
    <citation type="journal article" date="2023" name="G3 (Bethesda)">
        <title>Whole genome assembly and annotation of the endangered Caribbean coral Acropora cervicornis.</title>
        <authorList>
            <person name="Selwyn J.D."/>
            <person name="Vollmer S.V."/>
        </authorList>
    </citation>
    <scope>NUCLEOTIDE SEQUENCE</scope>
    <source>
        <strain evidence="4">K2</strain>
    </source>
</reference>
<proteinExistence type="inferred from homology"/>
<dbReference type="AlphaFoldDB" id="A0AAD9R5R0"/>
<evidence type="ECO:0000256" key="2">
    <source>
        <dbReference type="ARBA" id="ARBA00029688"/>
    </source>
</evidence>
<dbReference type="PANTHER" id="PTHR12774">
    <property type="entry name" value="PEROXISOMAL BIOGENESIS FACTOR 19"/>
    <property type="match status" value="1"/>
</dbReference>
<dbReference type="Proteomes" id="UP001249851">
    <property type="component" value="Unassembled WGS sequence"/>
</dbReference>
<feature type="region of interest" description="Disordered" evidence="3">
    <location>
        <begin position="30"/>
        <end position="63"/>
    </location>
</feature>
<dbReference type="EMBL" id="JARQWQ010000002">
    <property type="protein sequence ID" value="KAK2573276.1"/>
    <property type="molecule type" value="Genomic_DNA"/>
</dbReference>
<organism evidence="4 5">
    <name type="scientific">Acropora cervicornis</name>
    <name type="common">Staghorn coral</name>
    <dbReference type="NCBI Taxonomy" id="6130"/>
    <lineage>
        <taxon>Eukaryota</taxon>
        <taxon>Metazoa</taxon>
        <taxon>Cnidaria</taxon>
        <taxon>Anthozoa</taxon>
        <taxon>Hexacorallia</taxon>
        <taxon>Scleractinia</taxon>
        <taxon>Astrocoeniina</taxon>
        <taxon>Acroporidae</taxon>
        <taxon>Acropora</taxon>
    </lineage>
</organism>
<name>A0AAD9R5R0_ACRCE</name>
<protein>
    <recommendedName>
        <fullName evidence="2">Peroxin-19</fullName>
    </recommendedName>
</protein>
<dbReference type="GO" id="GO:0005778">
    <property type="term" value="C:peroxisomal membrane"/>
    <property type="evidence" value="ECO:0007669"/>
    <property type="project" value="TreeGrafter"/>
</dbReference>
<accession>A0AAD9R5R0</accession>
<evidence type="ECO:0000256" key="3">
    <source>
        <dbReference type="SAM" id="MobiDB-lite"/>
    </source>
</evidence>
<keyword evidence="5" id="KW-1185">Reference proteome</keyword>
<evidence type="ECO:0000313" key="4">
    <source>
        <dbReference type="EMBL" id="KAK2573276.1"/>
    </source>
</evidence>
<dbReference type="InterPro" id="IPR006708">
    <property type="entry name" value="Pex19"/>
</dbReference>
<comment type="similarity">
    <text evidence="1">Belongs to the peroxin-19 family.</text>
</comment>
<gene>
    <name evidence="4" type="ORF">P5673_000914</name>
</gene>
<dbReference type="GO" id="GO:0033328">
    <property type="term" value="F:peroxisome membrane targeting sequence binding"/>
    <property type="evidence" value="ECO:0007669"/>
    <property type="project" value="TreeGrafter"/>
</dbReference>
<feature type="compositionally biased region" description="Polar residues" evidence="3">
    <location>
        <begin position="31"/>
        <end position="52"/>
    </location>
</feature>
<evidence type="ECO:0000313" key="5">
    <source>
        <dbReference type="Proteomes" id="UP001249851"/>
    </source>
</evidence>
<evidence type="ECO:0000256" key="1">
    <source>
        <dbReference type="ARBA" id="ARBA00006326"/>
    </source>
</evidence>
<comment type="caution">
    <text evidence="4">The sequence shown here is derived from an EMBL/GenBank/DDBJ whole genome shotgun (WGS) entry which is preliminary data.</text>
</comment>
<dbReference type="InterPro" id="IPR038322">
    <property type="entry name" value="Pex19_C_sf"/>
</dbReference>